<feature type="region of interest" description="Disordered" evidence="1">
    <location>
        <begin position="18"/>
        <end position="68"/>
    </location>
</feature>
<dbReference type="EMBL" id="QNUK01000115">
    <property type="protein sequence ID" value="KAF5901307.1"/>
    <property type="molecule type" value="Genomic_DNA"/>
</dbReference>
<sequence>MNPTGLDLLSEFLAKAKHHTYSPDSGRRDTTSKEDGKKIRSKNREGGTGREDSFSRSVGSSGMLSLKP</sequence>
<dbReference type="AlphaFoldDB" id="A0A8J4X251"/>
<feature type="compositionally biased region" description="Polar residues" evidence="1">
    <location>
        <begin position="55"/>
        <end position="68"/>
    </location>
</feature>
<evidence type="ECO:0000313" key="2">
    <source>
        <dbReference type="EMBL" id="KAF5901307.1"/>
    </source>
</evidence>
<gene>
    <name evidence="2" type="ORF">DAT39_008943</name>
</gene>
<proteinExistence type="predicted"/>
<accession>A0A8J4X251</accession>
<keyword evidence="3" id="KW-1185">Reference proteome</keyword>
<dbReference type="Proteomes" id="UP000727407">
    <property type="component" value="Unassembled WGS sequence"/>
</dbReference>
<evidence type="ECO:0000313" key="3">
    <source>
        <dbReference type="Proteomes" id="UP000727407"/>
    </source>
</evidence>
<organism evidence="2 3">
    <name type="scientific">Clarias magur</name>
    <name type="common">Asian catfish</name>
    <name type="synonym">Macropteronotus magur</name>
    <dbReference type="NCBI Taxonomy" id="1594786"/>
    <lineage>
        <taxon>Eukaryota</taxon>
        <taxon>Metazoa</taxon>
        <taxon>Chordata</taxon>
        <taxon>Craniata</taxon>
        <taxon>Vertebrata</taxon>
        <taxon>Euteleostomi</taxon>
        <taxon>Actinopterygii</taxon>
        <taxon>Neopterygii</taxon>
        <taxon>Teleostei</taxon>
        <taxon>Ostariophysi</taxon>
        <taxon>Siluriformes</taxon>
        <taxon>Clariidae</taxon>
        <taxon>Clarias</taxon>
    </lineage>
</organism>
<reference evidence="2" key="1">
    <citation type="submission" date="2020-07" db="EMBL/GenBank/DDBJ databases">
        <title>Clarias magur genome sequencing, assembly and annotation.</title>
        <authorList>
            <person name="Kushwaha B."/>
            <person name="Kumar R."/>
            <person name="Das P."/>
            <person name="Joshi C.G."/>
            <person name="Kumar D."/>
            <person name="Nagpure N.S."/>
            <person name="Pandey M."/>
            <person name="Agarwal S."/>
            <person name="Srivastava S."/>
            <person name="Singh M."/>
            <person name="Sahoo L."/>
            <person name="Jayasankar P."/>
            <person name="Meher P.K."/>
            <person name="Koringa P.G."/>
            <person name="Iquebal M.A."/>
            <person name="Das S.P."/>
            <person name="Bit A."/>
            <person name="Patnaik S."/>
            <person name="Patel N."/>
            <person name="Shah T.M."/>
            <person name="Hinsu A."/>
            <person name="Jena J.K."/>
        </authorList>
    </citation>
    <scope>NUCLEOTIDE SEQUENCE</scope>
    <source>
        <strain evidence="2">CIFAMagur01</strain>
        <tissue evidence="2">Testis</tissue>
    </source>
</reference>
<name>A0A8J4X251_CLAMG</name>
<feature type="compositionally biased region" description="Basic and acidic residues" evidence="1">
    <location>
        <begin position="25"/>
        <end position="54"/>
    </location>
</feature>
<comment type="caution">
    <text evidence="2">The sequence shown here is derived from an EMBL/GenBank/DDBJ whole genome shotgun (WGS) entry which is preliminary data.</text>
</comment>
<protein>
    <submittedName>
        <fullName evidence="2">Uncharacterized protein</fullName>
    </submittedName>
</protein>
<evidence type="ECO:0000256" key="1">
    <source>
        <dbReference type="SAM" id="MobiDB-lite"/>
    </source>
</evidence>